<dbReference type="InterPro" id="IPR025295">
    <property type="entry name" value="eCIS_core_dom"/>
</dbReference>
<dbReference type="Proteomes" id="UP000010846">
    <property type="component" value="Chromosome"/>
</dbReference>
<reference evidence="3" key="1">
    <citation type="submission" date="2011-09" db="EMBL/GenBank/DDBJ databases">
        <title>Complete sequence of Halovivax ruber XH-70.</title>
        <authorList>
            <consortium name="US DOE Joint Genome Institute"/>
            <person name="Lucas S."/>
            <person name="Han J."/>
            <person name="Lapidus A."/>
            <person name="Cheng J.-F."/>
            <person name="Goodwin L."/>
            <person name="Pitluck S."/>
            <person name="Peters L."/>
            <person name="Mikhailova N."/>
            <person name="Davenport K."/>
            <person name="Detter J.C."/>
            <person name="Han C."/>
            <person name="Tapia R."/>
            <person name="Land M."/>
            <person name="Hauser L."/>
            <person name="Kyrpides N."/>
            <person name="Ivanova N."/>
            <person name="Pagani I."/>
            <person name="Sproer C."/>
            <person name="Anderson I."/>
            <person name="Woyke T."/>
        </authorList>
    </citation>
    <scope>NUCLEOTIDE SEQUENCE</scope>
    <source>
        <strain evidence="3">XH-70</strain>
    </source>
</reference>
<dbReference type="EMBL" id="CP003050">
    <property type="protein sequence ID" value="AGB15071.1"/>
    <property type="molecule type" value="Genomic_DNA"/>
</dbReference>
<dbReference type="Pfam" id="PF13699">
    <property type="entry name" value="eCIS_core"/>
    <property type="match status" value="1"/>
</dbReference>
<feature type="compositionally biased region" description="Basic and acidic residues" evidence="1">
    <location>
        <begin position="9"/>
        <end position="32"/>
    </location>
</feature>
<name>L0IA00_HALRX</name>
<protein>
    <recommendedName>
        <fullName evidence="2">eCIS core domain-containing protein</fullName>
    </recommendedName>
</protein>
<dbReference type="HOGENOM" id="CLU_1438090_0_0_2"/>
<dbReference type="STRING" id="797302.Halru_0429"/>
<evidence type="ECO:0000313" key="4">
    <source>
        <dbReference type="Proteomes" id="UP000010846"/>
    </source>
</evidence>
<sequence length="188" mass="20278">MAKRARRRRPDETSSKRASAEARRRERSDSKRSQARQNRAQQASAQLQNPAVAHSTYPELGPSVTNADLPVDSVVPQPKHEPMASRGYGVEAQHHIMRSVEGTGTGPHDVPDPVLDVLGSGGGTSLDGSIQRALENRMDADFSNVRIHTGPKAAKAADAIDAKAFTCGNAIVFNSGEYDPIRRKDSIS</sequence>
<gene>
    <name evidence="3" type="ordered locus">Halru_0429</name>
</gene>
<feature type="region of interest" description="Disordered" evidence="1">
    <location>
        <begin position="1"/>
        <end position="84"/>
    </location>
</feature>
<feature type="domain" description="eCIS core" evidence="2">
    <location>
        <begin position="126"/>
        <end position="183"/>
    </location>
</feature>
<evidence type="ECO:0000259" key="2">
    <source>
        <dbReference type="Pfam" id="PF13699"/>
    </source>
</evidence>
<accession>L0IA00</accession>
<evidence type="ECO:0000256" key="1">
    <source>
        <dbReference type="SAM" id="MobiDB-lite"/>
    </source>
</evidence>
<dbReference type="AlphaFoldDB" id="L0IA00"/>
<evidence type="ECO:0000313" key="3">
    <source>
        <dbReference type="EMBL" id="AGB15071.1"/>
    </source>
</evidence>
<proteinExistence type="predicted"/>
<organism evidence="3 4">
    <name type="scientific">Halovivax ruber (strain DSM 18193 / JCM 13892 / XH-70)</name>
    <dbReference type="NCBI Taxonomy" id="797302"/>
    <lineage>
        <taxon>Archaea</taxon>
        <taxon>Methanobacteriati</taxon>
        <taxon>Methanobacteriota</taxon>
        <taxon>Stenosarchaea group</taxon>
        <taxon>Halobacteria</taxon>
        <taxon>Halobacteriales</taxon>
        <taxon>Natrialbaceae</taxon>
        <taxon>Halovivax</taxon>
    </lineage>
</organism>
<feature type="compositionally biased region" description="Low complexity" evidence="1">
    <location>
        <begin position="35"/>
        <end position="49"/>
    </location>
</feature>
<keyword evidence="4" id="KW-1185">Reference proteome</keyword>
<dbReference type="KEGG" id="hru:Halru_0429"/>
<dbReference type="eggNOG" id="arCOG10869">
    <property type="taxonomic scope" value="Archaea"/>
</dbReference>